<evidence type="ECO:0000256" key="4">
    <source>
        <dbReference type="ARBA" id="ARBA00022630"/>
    </source>
</evidence>
<dbReference type="InterPro" id="IPR024932">
    <property type="entry name" value="ApbE"/>
</dbReference>
<dbReference type="RefSeq" id="WP_161931754.1">
    <property type="nucleotide sequence ID" value="NZ_CP047901.1"/>
</dbReference>
<dbReference type="Proteomes" id="UP000463983">
    <property type="component" value="Chromosome"/>
</dbReference>
<protein>
    <recommendedName>
        <fullName evidence="3">FAD:protein FMN transferase</fullName>
        <ecNumber evidence="2">2.7.1.180</ecNumber>
    </recommendedName>
    <alternativeName>
        <fullName evidence="9">Flavin transferase</fullName>
    </alternativeName>
</protein>
<dbReference type="PANTHER" id="PTHR30040">
    <property type="entry name" value="THIAMINE BIOSYNTHESIS LIPOPROTEIN APBE"/>
    <property type="match status" value="1"/>
</dbReference>
<dbReference type="EC" id="2.7.1.180" evidence="2"/>
<reference evidence="12" key="1">
    <citation type="journal article" date="2020" name="Microorganisms">
        <title>Complete Genome of a Member of a New Bacterial Lineage in the Microgenomates Group Reveals an Unusual Nucleotide Composition Disparity Between Two Strands of DNA and Limited Metabolic Potential.</title>
        <authorList>
            <person name="Kadnikov V.V."/>
            <person name="Mardanov A.V."/>
            <person name="Beletsky A.V."/>
            <person name="Karnachuk O.V."/>
            <person name="Ravin N.V."/>
        </authorList>
    </citation>
    <scope>NUCLEOTIDE SEQUENCE [LARGE SCALE GENOMIC DNA]</scope>
</reference>
<evidence type="ECO:0000256" key="1">
    <source>
        <dbReference type="ARBA" id="ARBA00001946"/>
    </source>
</evidence>
<evidence type="ECO:0000256" key="5">
    <source>
        <dbReference type="ARBA" id="ARBA00022679"/>
    </source>
</evidence>
<evidence type="ECO:0000256" key="7">
    <source>
        <dbReference type="ARBA" id="ARBA00022827"/>
    </source>
</evidence>
<evidence type="ECO:0000313" key="12">
    <source>
        <dbReference type="Proteomes" id="UP000463983"/>
    </source>
</evidence>
<sequence length="294" mass="32787">MFSFNLTGLGTSWSIIIDTLRPSNPTHLYSLLQQQLVDFEAKYSRFLSTSQLSQLNNSSSPSYPLSPDLLTMINLGLKLKSLSHGHFDLNIATQLEDIGYDQHYSFTPKTDHHLHIPGTYHLKNNRLIRRGQVKLDLGSLGKGYLIDQLAQTLHQHQTPYFLIDGGGDLYGTTKKDLSPWRIAIEHPFDSNIAIATLSLNHQAIATSTSQKRRFGSFHHLLDAKKHTPVNTILSLTTLSSSALTADAAATALFVTPLSLWSTITQHTQTQYLALDHQQNLTSSPNFPVKILYPS</sequence>
<accession>A0A857N7L4</accession>
<dbReference type="GO" id="GO:0016740">
    <property type="term" value="F:transferase activity"/>
    <property type="evidence" value="ECO:0007669"/>
    <property type="project" value="UniProtKB-KW"/>
</dbReference>
<keyword evidence="4" id="KW-0285">Flavoprotein</keyword>
<dbReference type="KEGG" id="caqa:MICH65_0388"/>
<keyword evidence="6" id="KW-0479">Metal-binding</keyword>
<comment type="cofactor">
    <cofactor evidence="1">
        <name>Mg(2+)</name>
        <dbReference type="ChEBI" id="CHEBI:18420"/>
    </cofactor>
</comment>
<evidence type="ECO:0000256" key="6">
    <source>
        <dbReference type="ARBA" id="ARBA00022723"/>
    </source>
</evidence>
<evidence type="ECO:0000256" key="3">
    <source>
        <dbReference type="ARBA" id="ARBA00016337"/>
    </source>
</evidence>
<evidence type="ECO:0000256" key="9">
    <source>
        <dbReference type="ARBA" id="ARBA00031306"/>
    </source>
</evidence>
<dbReference type="InterPro" id="IPR003374">
    <property type="entry name" value="ApbE-like_sf"/>
</dbReference>
<keyword evidence="12" id="KW-1185">Reference proteome</keyword>
<keyword evidence="5" id="KW-0808">Transferase</keyword>
<dbReference type="GO" id="GO:0046872">
    <property type="term" value="F:metal ion binding"/>
    <property type="evidence" value="ECO:0007669"/>
    <property type="project" value="UniProtKB-KW"/>
</dbReference>
<dbReference type="SUPFAM" id="SSF143631">
    <property type="entry name" value="ApbE-like"/>
    <property type="match status" value="1"/>
</dbReference>
<dbReference type="PANTHER" id="PTHR30040:SF2">
    <property type="entry name" value="FAD:PROTEIN FMN TRANSFERASE"/>
    <property type="match status" value="1"/>
</dbReference>
<keyword evidence="7" id="KW-0274">FAD</keyword>
<dbReference type="Pfam" id="PF02424">
    <property type="entry name" value="ApbE"/>
    <property type="match status" value="1"/>
</dbReference>
<dbReference type="Gene3D" id="3.10.520.10">
    <property type="entry name" value="ApbE-like domains"/>
    <property type="match status" value="1"/>
</dbReference>
<evidence type="ECO:0000256" key="10">
    <source>
        <dbReference type="ARBA" id="ARBA00048540"/>
    </source>
</evidence>
<name>A0A857N7L4_9BACT</name>
<evidence type="ECO:0000313" key="11">
    <source>
        <dbReference type="EMBL" id="QHO63369.1"/>
    </source>
</evidence>
<gene>
    <name evidence="11" type="ORF">MICH65_0388</name>
</gene>
<comment type="catalytic activity">
    <reaction evidence="10">
        <text>L-threonyl-[protein] + FAD = FMN-L-threonyl-[protein] + AMP + H(+)</text>
        <dbReference type="Rhea" id="RHEA:36847"/>
        <dbReference type="Rhea" id="RHEA-COMP:11060"/>
        <dbReference type="Rhea" id="RHEA-COMP:11061"/>
        <dbReference type="ChEBI" id="CHEBI:15378"/>
        <dbReference type="ChEBI" id="CHEBI:30013"/>
        <dbReference type="ChEBI" id="CHEBI:57692"/>
        <dbReference type="ChEBI" id="CHEBI:74257"/>
        <dbReference type="ChEBI" id="CHEBI:456215"/>
        <dbReference type="EC" id="2.7.1.180"/>
    </reaction>
</comment>
<evidence type="ECO:0000256" key="8">
    <source>
        <dbReference type="ARBA" id="ARBA00022842"/>
    </source>
</evidence>
<dbReference type="EMBL" id="CP047901">
    <property type="protein sequence ID" value="QHO63369.1"/>
    <property type="molecule type" value="Genomic_DNA"/>
</dbReference>
<proteinExistence type="predicted"/>
<dbReference type="AlphaFoldDB" id="A0A857N7L4"/>
<keyword evidence="8" id="KW-0460">Magnesium</keyword>
<organism evidence="11 12">
    <name type="scientific">Candidatus Chazhemtobacterium aquaticus</name>
    <dbReference type="NCBI Taxonomy" id="2715735"/>
    <lineage>
        <taxon>Bacteria</taxon>
        <taxon>Candidatus Chazhemtobacteraceae</taxon>
        <taxon>Candidatus Chazhemtobacterium</taxon>
    </lineage>
</organism>
<evidence type="ECO:0000256" key="2">
    <source>
        <dbReference type="ARBA" id="ARBA00011955"/>
    </source>
</evidence>